<keyword evidence="7" id="KW-0804">Transcription</keyword>
<proteinExistence type="predicted"/>
<dbReference type="Proteomes" id="UP001652600">
    <property type="component" value="Chromosome 12"/>
</dbReference>
<dbReference type="InParanoid" id="A0A1S3C722"/>
<dbReference type="InterPro" id="IPR013087">
    <property type="entry name" value="Znf_C2H2_type"/>
</dbReference>
<dbReference type="OrthoDB" id="9411774at2759"/>
<evidence type="ECO:0000313" key="11">
    <source>
        <dbReference type="EnsemblPlants" id="MELO3C020703.2.1"/>
    </source>
</evidence>
<keyword evidence="12" id="KW-1185">Reference proteome</keyword>
<dbReference type="PROSITE" id="PS50157">
    <property type="entry name" value="ZINC_FINGER_C2H2_2"/>
    <property type="match status" value="2"/>
</dbReference>
<dbReference type="eggNOG" id="KOG1721">
    <property type="taxonomic scope" value="Eukaryota"/>
</dbReference>
<dbReference type="KEGG" id="cmo:103497207"/>
<dbReference type="GeneID" id="103497207"/>
<keyword evidence="8" id="KW-0539">Nucleus</keyword>
<feature type="domain" description="C2H2-type" evidence="10">
    <location>
        <begin position="49"/>
        <end position="76"/>
    </location>
</feature>
<reference evidence="13" key="2">
    <citation type="submission" date="2025-04" db="UniProtKB">
        <authorList>
            <consortium name="RefSeq"/>
        </authorList>
    </citation>
    <scope>IDENTIFICATION</scope>
</reference>
<dbReference type="GO" id="GO:0010200">
    <property type="term" value="P:response to chitin"/>
    <property type="evidence" value="ECO:0007669"/>
    <property type="project" value="TreeGrafter"/>
</dbReference>
<reference evidence="11" key="1">
    <citation type="submission" date="2023-03" db="UniProtKB">
        <authorList>
            <consortium name="EnsemblPlants"/>
        </authorList>
    </citation>
    <scope>IDENTIFICATION</scope>
</reference>
<evidence type="ECO:0000256" key="4">
    <source>
        <dbReference type="ARBA" id="ARBA00022771"/>
    </source>
</evidence>
<dbReference type="Gene3D" id="3.30.160.60">
    <property type="entry name" value="Classic Zinc Finger"/>
    <property type="match status" value="1"/>
</dbReference>
<evidence type="ECO:0000313" key="13">
    <source>
        <dbReference type="RefSeq" id="XP_008457541.1"/>
    </source>
</evidence>
<evidence type="ECO:0000256" key="3">
    <source>
        <dbReference type="ARBA" id="ARBA00022737"/>
    </source>
</evidence>
<dbReference type="GO" id="GO:0008270">
    <property type="term" value="F:zinc ion binding"/>
    <property type="evidence" value="ECO:0007669"/>
    <property type="project" value="UniProtKB-KW"/>
</dbReference>
<keyword evidence="2" id="KW-0479">Metal-binding</keyword>
<comment type="subcellular location">
    <subcellularLocation>
        <location evidence="1">Nucleus</location>
    </subcellularLocation>
</comment>
<accession>A0A1S3C722</accession>
<dbReference type="InterPro" id="IPR036236">
    <property type="entry name" value="Znf_C2H2_sf"/>
</dbReference>
<protein>
    <submittedName>
        <fullName evidence="13">Zinc finger protein ZAT12-like</fullName>
    </submittedName>
</protein>
<dbReference type="PROSITE" id="PS00028">
    <property type="entry name" value="ZINC_FINGER_C2H2_1"/>
    <property type="match status" value="2"/>
</dbReference>
<dbReference type="AlphaFoldDB" id="A0A1S3C722"/>
<dbReference type="SMART" id="SM00355">
    <property type="entry name" value="ZnF_C2H2"/>
    <property type="match status" value="2"/>
</dbReference>
<keyword evidence="5" id="KW-0862">Zinc</keyword>
<dbReference type="Gramene" id="MELO3C020703.2.1">
    <property type="protein sequence ID" value="MELO3C020703.2.1"/>
    <property type="gene ID" value="MELO3C020703.2"/>
</dbReference>
<evidence type="ECO:0000313" key="12">
    <source>
        <dbReference type="Proteomes" id="UP001652600"/>
    </source>
</evidence>
<dbReference type="EnsemblPlants" id="MELO3C020703.2.1">
    <property type="protein sequence ID" value="MELO3C020703.2.1"/>
    <property type="gene ID" value="MELO3C020703.2"/>
</dbReference>
<evidence type="ECO:0000256" key="2">
    <source>
        <dbReference type="ARBA" id="ARBA00022723"/>
    </source>
</evidence>
<dbReference type="RefSeq" id="XP_008457541.1">
    <property type="nucleotide sequence ID" value="XM_008459319.2"/>
</dbReference>
<keyword evidence="6" id="KW-0805">Transcription regulation</keyword>
<evidence type="ECO:0000256" key="9">
    <source>
        <dbReference type="PROSITE-ProRule" id="PRU00042"/>
    </source>
</evidence>
<evidence type="ECO:0000256" key="8">
    <source>
        <dbReference type="ARBA" id="ARBA00023242"/>
    </source>
</evidence>
<evidence type="ECO:0000256" key="6">
    <source>
        <dbReference type="ARBA" id="ARBA00023015"/>
    </source>
</evidence>
<dbReference type="PANTHER" id="PTHR26374:SF379">
    <property type="entry name" value="ZINC FINGER PROTEIN ZAT12"/>
    <property type="match status" value="1"/>
</dbReference>
<dbReference type="Pfam" id="PF13912">
    <property type="entry name" value="zf-C2H2_6"/>
    <property type="match status" value="2"/>
</dbReference>
<evidence type="ECO:0000259" key="10">
    <source>
        <dbReference type="PROSITE" id="PS50157"/>
    </source>
</evidence>
<dbReference type="GO" id="GO:0005634">
    <property type="term" value="C:nucleus"/>
    <property type="evidence" value="ECO:0007669"/>
    <property type="project" value="UniProtKB-SubCell"/>
</dbReference>
<gene>
    <name evidence="13" type="primary">LOC103497207</name>
    <name evidence="11" type="synonym">103497207</name>
</gene>
<dbReference type="GO" id="GO:0006950">
    <property type="term" value="P:response to stress"/>
    <property type="evidence" value="ECO:0007669"/>
    <property type="project" value="TreeGrafter"/>
</dbReference>
<keyword evidence="4 9" id="KW-0863">Zinc-finger</keyword>
<name>A0A1S3C722_CUCME</name>
<feature type="domain" description="C2H2-type" evidence="10">
    <location>
        <begin position="89"/>
        <end position="116"/>
    </location>
</feature>
<evidence type="ECO:0000256" key="5">
    <source>
        <dbReference type="ARBA" id="ARBA00022833"/>
    </source>
</evidence>
<evidence type="ECO:0000256" key="1">
    <source>
        <dbReference type="ARBA" id="ARBA00004123"/>
    </source>
</evidence>
<evidence type="ECO:0000256" key="7">
    <source>
        <dbReference type="ARBA" id="ARBA00023163"/>
    </source>
</evidence>
<dbReference type="SUPFAM" id="SSF57667">
    <property type="entry name" value="beta-beta-alpha zinc fingers"/>
    <property type="match status" value="1"/>
</dbReference>
<sequence>MFPLELDPNFMKREREGEFEALDMVDCLSKVEEPWRKNTAPAADSGKVFVCKTCNREFSSFQALGGHRASHKKPNFKDANGPPTKPKAHDCPICGLHFPMGQALGGHMRRHRTSTTTAAAVLEKSDGGEKRGFGLDLNLTPIENNLKLQLSTPFVNCFY</sequence>
<organism evidence="12 13">
    <name type="scientific">Cucumis melo</name>
    <name type="common">Muskmelon</name>
    <dbReference type="NCBI Taxonomy" id="3656"/>
    <lineage>
        <taxon>Eukaryota</taxon>
        <taxon>Viridiplantae</taxon>
        <taxon>Streptophyta</taxon>
        <taxon>Embryophyta</taxon>
        <taxon>Tracheophyta</taxon>
        <taxon>Spermatophyta</taxon>
        <taxon>Magnoliopsida</taxon>
        <taxon>eudicotyledons</taxon>
        <taxon>Gunneridae</taxon>
        <taxon>Pentapetalae</taxon>
        <taxon>rosids</taxon>
        <taxon>fabids</taxon>
        <taxon>Cucurbitales</taxon>
        <taxon>Cucurbitaceae</taxon>
        <taxon>Benincaseae</taxon>
        <taxon>Cucumis</taxon>
    </lineage>
</organism>
<dbReference type="PANTHER" id="PTHR26374">
    <property type="entry name" value="ZINC FINGER PROTEIN ZAT5"/>
    <property type="match status" value="1"/>
</dbReference>
<keyword evidence="3" id="KW-0677">Repeat</keyword>